<proteinExistence type="inferred from homology"/>
<keyword evidence="5" id="KW-1185">Reference proteome</keyword>
<gene>
    <name evidence="4" type="ORF">FPE_LOCUS9705</name>
</gene>
<dbReference type="Proteomes" id="UP000834106">
    <property type="component" value="Chromosome 5"/>
</dbReference>
<dbReference type="GO" id="GO:0045893">
    <property type="term" value="P:positive regulation of DNA-templated transcription"/>
    <property type="evidence" value="ECO:0007669"/>
    <property type="project" value="TreeGrafter"/>
</dbReference>
<accession>A0AAD1Z3T6</accession>
<dbReference type="AlphaFoldDB" id="A0AAD1Z3T6"/>
<dbReference type="GO" id="GO:0006950">
    <property type="term" value="P:response to stress"/>
    <property type="evidence" value="ECO:0007669"/>
    <property type="project" value="TreeGrafter"/>
</dbReference>
<evidence type="ECO:0000256" key="2">
    <source>
        <dbReference type="ARBA" id="ARBA00024343"/>
    </source>
</evidence>
<dbReference type="EMBL" id="OU503040">
    <property type="protein sequence ID" value="CAI9762275.1"/>
    <property type="molecule type" value="Genomic_DNA"/>
</dbReference>
<organism evidence="4 5">
    <name type="scientific">Fraxinus pennsylvanica</name>
    <dbReference type="NCBI Taxonomy" id="56036"/>
    <lineage>
        <taxon>Eukaryota</taxon>
        <taxon>Viridiplantae</taxon>
        <taxon>Streptophyta</taxon>
        <taxon>Embryophyta</taxon>
        <taxon>Tracheophyta</taxon>
        <taxon>Spermatophyta</taxon>
        <taxon>Magnoliopsida</taxon>
        <taxon>eudicotyledons</taxon>
        <taxon>Gunneridae</taxon>
        <taxon>Pentapetalae</taxon>
        <taxon>asterids</taxon>
        <taxon>lamiids</taxon>
        <taxon>Lamiales</taxon>
        <taxon>Oleaceae</taxon>
        <taxon>Oleeae</taxon>
        <taxon>Fraxinus</taxon>
    </lineage>
</organism>
<protein>
    <submittedName>
        <fullName evidence="4">Uncharacterized protein</fullName>
    </submittedName>
</protein>
<evidence type="ECO:0000256" key="3">
    <source>
        <dbReference type="SAM" id="MobiDB-lite"/>
    </source>
</evidence>
<dbReference type="PANTHER" id="PTHR31241:SF62">
    <property type="entry name" value="DEHYDRATION-RESPONSIVE ELEMENT-BINDING PROTEIN 2D"/>
    <property type="match status" value="1"/>
</dbReference>
<dbReference type="GO" id="GO:0003700">
    <property type="term" value="F:DNA-binding transcription factor activity"/>
    <property type="evidence" value="ECO:0007669"/>
    <property type="project" value="TreeGrafter"/>
</dbReference>
<evidence type="ECO:0000313" key="4">
    <source>
        <dbReference type="EMBL" id="CAI9762275.1"/>
    </source>
</evidence>
<dbReference type="PANTHER" id="PTHR31241">
    <property type="entry name" value="DEHYDRATION-RESPONSIVE ELEMENT-BINDING PROTEIN 2C"/>
    <property type="match status" value="1"/>
</dbReference>
<evidence type="ECO:0000256" key="1">
    <source>
        <dbReference type="ARBA" id="ARBA00023159"/>
    </source>
</evidence>
<comment type="similarity">
    <text evidence="2">Belongs to the AP2/ERF transcription factor family. ERF subfamily.</text>
</comment>
<feature type="compositionally biased region" description="Basic residues" evidence="3">
    <location>
        <begin position="15"/>
        <end position="25"/>
    </location>
</feature>
<reference evidence="4" key="1">
    <citation type="submission" date="2023-05" db="EMBL/GenBank/DDBJ databases">
        <authorList>
            <person name="Huff M."/>
        </authorList>
    </citation>
    <scope>NUCLEOTIDE SEQUENCE</scope>
</reference>
<dbReference type="GO" id="GO:0005634">
    <property type="term" value="C:nucleus"/>
    <property type="evidence" value="ECO:0007669"/>
    <property type="project" value="TreeGrafter"/>
</dbReference>
<evidence type="ECO:0000313" key="5">
    <source>
        <dbReference type="Proteomes" id="UP000834106"/>
    </source>
</evidence>
<dbReference type="GO" id="GO:0000976">
    <property type="term" value="F:transcription cis-regulatory region binding"/>
    <property type="evidence" value="ECO:0007669"/>
    <property type="project" value="TreeGrafter"/>
</dbReference>
<name>A0AAD1Z3T6_9LAMI</name>
<keyword evidence="1" id="KW-0010">Activator</keyword>
<sequence>MTEDLSFRRNTMKQVTRKRKSRRRKDGSESVAKTLAKWKEYNNEINSLENGGKPIVHKVLAKGSMKGCMKGKGGPDNAHCIYRDLPTPSDADLEAKIVERMESKFFTTELSAEELGYCYLGFHLNTMKQVVDQASNGAFQPMDYMRKRKSRRRKDGSESVAKTLAKWKEYNNEINSLENGDKPIVHKVLAKGSMKGCMKVKGGPDNAHCIYRGVRQRTWG</sequence>
<feature type="region of interest" description="Disordered" evidence="3">
    <location>
        <begin position="1"/>
        <end position="29"/>
    </location>
</feature>